<dbReference type="AlphaFoldDB" id="A0A290QG21"/>
<evidence type="ECO:0000313" key="1">
    <source>
        <dbReference type="EMBL" id="ATC62832.1"/>
    </source>
</evidence>
<protein>
    <submittedName>
        <fullName evidence="1">Uncharacterized protein</fullName>
    </submittedName>
</protein>
<evidence type="ECO:0000313" key="2">
    <source>
        <dbReference type="Proteomes" id="UP000217265"/>
    </source>
</evidence>
<proteinExistence type="predicted"/>
<dbReference type="Proteomes" id="UP000217265">
    <property type="component" value="Chromosome"/>
</dbReference>
<sequence length="321" mass="33865">MFACIAAFTAVNASAQTDAPAFTIPAKQIDTVSIKHLKSAKRILLPTANVEVLNWGKITSVTQTSALQTLGGASTSSARSTMEVAVPSDVPMLRAVADELYQDLATKLRAAGWEVLTFDDVKADPVFIKQSQEKTDPKIGAPVRKLTLGKQKMHYTVVAPAGMPVFDPGMTMPLWGLRSLLKDRDTHALEATYRFDPIALTAKSRHGIGSNTASTAAEANLTLSHAQGTFVTSKLAPGNVRLKEPIAVAGNIGEIKKAADVSPQLANAISEALTFLGNAGAISSNKGLYICDVDQAALKTSILLAGKIFNDEIVKGLGKAP</sequence>
<accession>A0A290QG21</accession>
<organism evidence="1 2">
    <name type="scientific">Nibricoccus aquaticus</name>
    <dbReference type="NCBI Taxonomy" id="2576891"/>
    <lineage>
        <taxon>Bacteria</taxon>
        <taxon>Pseudomonadati</taxon>
        <taxon>Verrucomicrobiota</taxon>
        <taxon>Opitutia</taxon>
        <taxon>Opitutales</taxon>
        <taxon>Opitutaceae</taxon>
        <taxon>Nibricoccus</taxon>
    </lineage>
</organism>
<dbReference type="KEGG" id="vbh:CMV30_01995"/>
<reference evidence="1 2" key="1">
    <citation type="submission" date="2017-09" db="EMBL/GenBank/DDBJ databases">
        <title>Complete genome sequence of Verrucomicrobial strain HZ-65, isolated from freshwater.</title>
        <authorList>
            <person name="Choi A."/>
        </authorList>
    </citation>
    <scope>NUCLEOTIDE SEQUENCE [LARGE SCALE GENOMIC DNA]</scope>
    <source>
        <strain evidence="1 2">HZ-65</strain>
    </source>
</reference>
<gene>
    <name evidence="1" type="ORF">CMV30_01995</name>
</gene>
<name>A0A290QG21_9BACT</name>
<dbReference type="EMBL" id="CP023344">
    <property type="protein sequence ID" value="ATC62832.1"/>
    <property type="molecule type" value="Genomic_DNA"/>
</dbReference>
<keyword evidence="2" id="KW-1185">Reference proteome</keyword>